<dbReference type="Proteomes" id="UP001597244">
    <property type="component" value="Unassembled WGS sequence"/>
</dbReference>
<dbReference type="Gene3D" id="3.30.460.10">
    <property type="entry name" value="Beta Polymerase, domain 2"/>
    <property type="match status" value="1"/>
</dbReference>
<comment type="pathway">
    <text evidence="1">Purine metabolism; ppGpp biosynthesis; ppGpp from GTP: step 1/2.</text>
</comment>
<keyword evidence="5" id="KW-1185">Reference proteome</keyword>
<dbReference type="RefSeq" id="WP_125578772.1">
    <property type="nucleotide sequence ID" value="NZ_JBHTOF010000077.1"/>
</dbReference>
<reference evidence="5" key="1">
    <citation type="journal article" date="2019" name="Int. J. Syst. Evol. Microbiol.">
        <title>The Global Catalogue of Microorganisms (GCM) 10K type strain sequencing project: providing services to taxonomists for standard genome sequencing and annotation.</title>
        <authorList>
            <consortium name="The Broad Institute Genomics Platform"/>
            <consortium name="The Broad Institute Genome Sequencing Center for Infectious Disease"/>
            <person name="Wu L."/>
            <person name="Ma J."/>
        </authorList>
    </citation>
    <scope>NUCLEOTIDE SEQUENCE [LARGE SCALE GENOMIC DNA]</scope>
    <source>
        <strain evidence="5">CCM 8951</strain>
    </source>
</reference>
<accession>A0ABW4DNS7</accession>
<feature type="compositionally biased region" description="Polar residues" evidence="2">
    <location>
        <begin position="220"/>
        <end position="238"/>
    </location>
</feature>
<dbReference type="PANTHER" id="PTHR47837:SF1">
    <property type="entry name" value="GTP PYROPHOSPHOKINASE YJBM"/>
    <property type="match status" value="1"/>
</dbReference>
<dbReference type="EMBL" id="JBHTOF010000077">
    <property type="protein sequence ID" value="MFD1465719.1"/>
    <property type="molecule type" value="Genomic_DNA"/>
</dbReference>
<feature type="region of interest" description="Disordered" evidence="2">
    <location>
        <begin position="198"/>
        <end position="245"/>
    </location>
</feature>
<name>A0ABW4DNS7_9LACO</name>
<gene>
    <name evidence="4" type="ORF">ACFQ4L_06460</name>
</gene>
<dbReference type="Gene3D" id="1.10.287.860">
    <property type="entry name" value="Nucleotidyltransferase"/>
    <property type="match status" value="1"/>
</dbReference>
<feature type="compositionally biased region" description="Low complexity" evidence="2">
    <location>
        <begin position="209"/>
        <end position="219"/>
    </location>
</feature>
<evidence type="ECO:0000256" key="2">
    <source>
        <dbReference type="SAM" id="MobiDB-lite"/>
    </source>
</evidence>
<organism evidence="4 5">
    <name type="scientific">Lapidilactobacillus mulanensis</name>
    <dbReference type="NCBI Taxonomy" id="2485999"/>
    <lineage>
        <taxon>Bacteria</taxon>
        <taxon>Bacillati</taxon>
        <taxon>Bacillota</taxon>
        <taxon>Bacilli</taxon>
        <taxon>Lactobacillales</taxon>
        <taxon>Lactobacillaceae</taxon>
        <taxon>Lapidilactobacillus</taxon>
    </lineage>
</organism>
<protein>
    <submittedName>
        <fullName evidence="4">GTP pyrophosphokinase family protein</fullName>
    </submittedName>
</protein>
<comment type="caution">
    <text evidence="4">The sequence shown here is derived from an EMBL/GenBank/DDBJ whole genome shotgun (WGS) entry which is preliminary data.</text>
</comment>
<dbReference type="Pfam" id="PF04607">
    <property type="entry name" value="RelA_SpoT"/>
    <property type="match status" value="1"/>
</dbReference>
<evidence type="ECO:0000256" key="1">
    <source>
        <dbReference type="ARBA" id="ARBA00004976"/>
    </source>
</evidence>
<dbReference type="SMART" id="SM00954">
    <property type="entry name" value="RelA_SpoT"/>
    <property type="match status" value="1"/>
</dbReference>
<dbReference type="SUPFAM" id="SSF81301">
    <property type="entry name" value="Nucleotidyltransferase"/>
    <property type="match status" value="1"/>
</dbReference>
<dbReference type="InterPro" id="IPR043519">
    <property type="entry name" value="NT_sf"/>
</dbReference>
<evidence type="ECO:0000313" key="5">
    <source>
        <dbReference type="Proteomes" id="UP001597244"/>
    </source>
</evidence>
<dbReference type="CDD" id="cd05399">
    <property type="entry name" value="NT_Rel-Spo_like"/>
    <property type="match status" value="1"/>
</dbReference>
<dbReference type="InterPro" id="IPR007685">
    <property type="entry name" value="RelA_SpoT"/>
</dbReference>
<sequence length="245" mass="28715">MSKNWSQFLMPYNQAVDELKLKFRAIRKQYQNMGEHTPIEFVTGRVKPVNSIIEKMHRRFIREELLETDMQDIAGIRIMVQFVGDIYQVADLIRQRQDMQVIEERDYVSNSKPSGYRSYHIVIEYPIQLVDHEKKVLAEIQVRTLSMNFWATIEHSLNYKYQGEFPEEINARLKRAAEASFMLDQEMSEIREEVQEAQQLYAAGQLENQPDQQQPPSDQELSQGSEAQSSDQPNSDQKPTNEDKP</sequence>
<proteinExistence type="predicted"/>
<feature type="domain" description="RelA/SpoT" evidence="3">
    <location>
        <begin position="44"/>
        <end position="165"/>
    </location>
</feature>
<evidence type="ECO:0000259" key="3">
    <source>
        <dbReference type="SMART" id="SM00954"/>
    </source>
</evidence>
<dbReference type="PANTHER" id="PTHR47837">
    <property type="entry name" value="GTP PYROPHOSPHOKINASE YJBM"/>
    <property type="match status" value="1"/>
</dbReference>
<dbReference type="InterPro" id="IPR052366">
    <property type="entry name" value="GTP_Pyrophosphokinase"/>
</dbReference>
<evidence type="ECO:0000313" key="4">
    <source>
        <dbReference type="EMBL" id="MFD1465719.1"/>
    </source>
</evidence>